<dbReference type="PANTHER" id="PTHR47894:SF1">
    <property type="entry name" value="HTH-TYPE TRANSCRIPTIONAL REGULATOR VQSM"/>
    <property type="match status" value="1"/>
</dbReference>
<feature type="domain" description="HTH araC/xylS-type" evidence="4">
    <location>
        <begin position="237"/>
        <end position="334"/>
    </location>
</feature>
<keyword evidence="1" id="KW-0805">Transcription regulation</keyword>
<dbReference type="EMBL" id="FNOX01000002">
    <property type="protein sequence ID" value="SDX95331.1"/>
    <property type="molecule type" value="Genomic_DNA"/>
</dbReference>
<protein>
    <submittedName>
        <fullName evidence="5">AraC-type DNA-binding protein</fullName>
    </submittedName>
</protein>
<dbReference type="InterPro" id="IPR020449">
    <property type="entry name" value="Tscrpt_reg_AraC-type_HTH"/>
</dbReference>
<name>A0A1H3FWI4_9PSED</name>
<dbReference type="Pfam" id="PF12833">
    <property type="entry name" value="HTH_18"/>
    <property type="match status" value="1"/>
</dbReference>
<evidence type="ECO:0000313" key="6">
    <source>
        <dbReference type="Proteomes" id="UP000182902"/>
    </source>
</evidence>
<gene>
    <name evidence="5" type="ORF">SAMN05216247_102276</name>
</gene>
<dbReference type="SMART" id="SM00342">
    <property type="entry name" value="HTH_ARAC"/>
    <property type="match status" value="1"/>
</dbReference>
<dbReference type="PRINTS" id="PR00032">
    <property type="entry name" value="HTHARAC"/>
</dbReference>
<evidence type="ECO:0000256" key="1">
    <source>
        <dbReference type="ARBA" id="ARBA00023015"/>
    </source>
</evidence>
<evidence type="ECO:0000259" key="4">
    <source>
        <dbReference type="PROSITE" id="PS01124"/>
    </source>
</evidence>
<dbReference type="PANTHER" id="PTHR47894">
    <property type="entry name" value="HTH-TYPE TRANSCRIPTIONAL REGULATOR GADX"/>
    <property type="match status" value="1"/>
</dbReference>
<dbReference type="Gene3D" id="1.10.10.60">
    <property type="entry name" value="Homeodomain-like"/>
    <property type="match status" value="1"/>
</dbReference>
<organism evidence="5 6">
    <name type="scientific">Pseudomonas salomonii</name>
    <dbReference type="NCBI Taxonomy" id="191391"/>
    <lineage>
        <taxon>Bacteria</taxon>
        <taxon>Pseudomonadati</taxon>
        <taxon>Pseudomonadota</taxon>
        <taxon>Gammaproteobacteria</taxon>
        <taxon>Pseudomonadales</taxon>
        <taxon>Pseudomonadaceae</taxon>
        <taxon>Pseudomonas</taxon>
    </lineage>
</organism>
<dbReference type="PROSITE" id="PS01124">
    <property type="entry name" value="HTH_ARAC_FAMILY_2"/>
    <property type="match status" value="1"/>
</dbReference>
<dbReference type="Proteomes" id="UP000182902">
    <property type="component" value="Unassembled WGS sequence"/>
</dbReference>
<dbReference type="InterPro" id="IPR009057">
    <property type="entry name" value="Homeodomain-like_sf"/>
</dbReference>
<dbReference type="SUPFAM" id="SSF46689">
    <property type="entry name" value="Homeodomain-like"/>
    <property type="match status" value="1"/>
</dbReference>
<dbReference type="GO" id="GO:0003700">
    <property type="term" value="F:DNA-binding transcription factor activity"/>
    <property type="evidence" value="ECO:0007669"/>
    <property type="project" value="InterPro"/>
</dbReference>
<dbReference type="InterPro" id="IPR018060">
    <property type="entry name" value="HTH_AraC"/>
</dbReference>
<evidence type="ECO:0000256" key="3">
    <source>
        <dbReference type="ARBA" id="ARBA00023163"/>
    </source>
</evidence>
<dbReference type="GO" id="GO:0005829">
    <property type="term" value="C:cytosol"/>
    <property type="evidence" value="ECO:0007669"/>
    <property type="project" value="TreeGrafter"/>
</dbReference>
<accession>A0A1H3FWI4</accession>
<evidence type="ECO:0000256" key="2">
    <source>
        <dbReference type="ARBA" id="ARBA00023125"/>
    </source>
</evidence>
<evidence type="ECO:0000313" key="5">
    <source>
        <dbReference type="EMBL" id="SDX95331.1"/>
    </source>
</evidence>
<sequence length="338" mass="36770">MSFRDFTRGPASALLQLEFGREKGLSVAKVLAGSGLTQAQLGDPNVELTADQELRVISNLLTLLGNPSGLGFEVGTRYHFSTYGLFGYGLISSATTGDALALALRFLPLTYAFTVILYEAQGNDGVLTFQAPGLASDLRDFVLARDMAAAAVLLNELAGEHFALSRFTLRATAPTLPSIDHLLGTTPTYSASCNSLSFNRAFLSHPLPQANTVTVSMCEQMCTKLMQNRVARSGMTALVQHYLTSSENTPRDLSEIARLTHISTRTLKRRLSDEGTTFRTLLAEARSSSAIEMINDSRLSLTEIAERLGFSDLSSFSQAFKRWHGVAPSNFQNSKKQK</sequence>
<dbReference type="InterPro" id="IPR032687">
    <property type="entry name" value="AraC-type_N"/>
</dbReference>
<dbReference type="GO" id="GO:0000976">
    <property type="term" value="F:transcription cis-regulatory region binding"/>
    <property type="evidence" value="ECO:0007669"/>
    <property type="project" value="TreeGrafter"/>
</dbReference>
<keyword evidence="2 5" id="KW-0238">DNA-binding</keyword>
<proteinExistence type="predicted"/>
<dbReference type="AlphaFoldDB" id="A0A1H3FWI4"/>
<reference evidence="5 6" key="1">
    <citation type="submission" date="2016-10" db="EMBL/GenBank/DDBJ databases">
        <authorList>
            <person name="de Groot N.N."/>
        </authorList>
    </citation>
    <scope>NUCLEOTIDE SEQUENCE [LARGE SCALE GENOMIC DNA]</scope>
    <source>
        <strain evidence="5 6">ICMP 14252</strain>
    </source>
</reference>
<dbReference type="RefSeq" id="WP_069787645.1">
    <property type="nucleotide sequence ID" value="NZ_FNOX01000002.1"/>
</dbReference>
<keyword evidence="3" id="KW-0804">Transcription</keyword>
<dbReference type="Pfam" id="PF12625">
    <property type="entry name" value="Arabinose_bd"/>
    <property type="match status" value="1"/>
</dbReference>